<sequence>MAPPTNEKTIRIITLASSALGFPILLAAGIVTKGVVPFLSFIPLVCTAILAFLSWRNIRKALDKDDTPLAWLVLDLANGLGYLGILLPLWIVEPRRIANRYHWYGSNTVPNQMMLETYGSCFLIANMLFHFYLTLYRLITLLAQIRRTPECPKCGETMVYPRPAASKKHGKGPAYSLIGEYADESEEFERPSMSECVRPSEDTVVTEV</sequence>
<evidence type="ECO:0000313" key="3">
    <source>
        <dbReference type="Proteomes" id="UP000799770"/>
    </source>
</evidence>
<evidence type="ECO:0008006" key="4">
    <source>
        <dbReference type="Google" id="ProtNLM"/>
    </source>
</evidence>
<name>A0A6A5YS56_9PLEO</name>
<feature type="transmembrane region" description="Helical" evidence="1">
    <location>
        <begin position="38"/>
        <end position="57"/>
    </location>
</feature>
<protein>
    <recommendedName>
        <fullName evidence="4">MARVEL domain-containing protein</fullName>
    </recommendedName>
</protein>
<dbReference type="EMBL" id="ML977342">
    <property type="protein sequence ID" value="KAF2109564.1"/>
    <property type="molecule type" value="Genomic_DNA"/>
</dbReference>
<proteinExistence type="predicted"/>
<accession>A0A6A5YS56</accession>
<dbReference type="AlphaFoldDB" id="A0A6A5YS56"/>
<feature type="transmembrane region" description="Helical" evidence="1">
    <location>
        <begin position="12"/>
        <end position="32"/>
    </location>
</feature>
<evidence type="ECO:0000313" key="2">
    <source>
        <dbReference type="EMBL" id="KAF2109564.1"/>
    </source>
</evidence>
<gene>
    <name evidence="2" type="ORF">BDV96DRAFT_651993</name>
</gene>
<feature type="transmembrane region" description="Helical" evidence="1">
    <location>
        <begin position="69"/>
        <end position="91"/>
    </location>
</feature>
<keyword evidence="1" id="KW-0812">Transmembrane</keyword>
<reference evidence="2" key="1">
    <citation type="journal article" date="2020" name="Stud. Mycol.">
        <title>101 Dothideomycetes genomes: a test case for predicting lifestyles and emergence of pathogens.</title>
        <authorList>
            <person name="Haridas S."/>
            <person name="Albert R."/>
            <person name="Binder M."/>
            <person name="Bloem J."/>
            <person name="Labutti K."/>
            <person name="Salamov A."/>
            <person name="Andreopoulos B."/>
            <person name="Baker S."/>
            <person name="Barry K."/>
            <person name="Bills G."/>
            <person name="Bluhm B."/>
            <person name="Cannon C."/>
            <person name="Castanera R."/>
            <person name="Culley D."/>
            <person name="Daum C."/>
            <person name="Ezra D."/>
            <person name="Gonzalez J."/>
            <person name="Henrissat B."/>
            <person name="Kuo A."/>
            <person name="Liang C."/>
            <person name="Lipzen A."/>
            <person name="Lutzoni F."/>
            <person name="Magnuson J."/>
            <person name="Mondo S."/>
            <person name="Nolan M."/>
            <person name="Ohm R."/>
            <person name="Pangilinan J."/>
            <person name="Park H.-J."/>
            <person name="Ramirez L."/>
            <person name="Alfaro M."/>
            <person name="Sun H."/>
            <person name="Tritt A."/>
            <person name="Yoshinaga Y."/>
            <person name="Zwiers L.-H."/>
            <person name="Turgeon B."/>
            <person name="Goodwin S."/>
            <person name="Spatafora J."/>
            <person name="Crous P."/>
            <person name="Grigoriev I."/>
        </authorList>
    </citation>
    <scope>NUCLEOTIDE SEQUENCE</scope>
    <source>
        <strain evidence="2">CBS 627.86</strain>
    </source>
</reference>
<dbReference type="OrthoDB" id="5241710at2759"/>
<keyword evidence="1" id="KW-0472">Membrane</keyword>
<keyword evidence="1" id="KW-1133">Transmembrane helix</keyword>
<evidence type="ECO:0000256" key="1">
    <source>
        <dbReference type="SAM" id="Phobius"/>
    </source>
</evidence>
<feature type="transmembrane region" description="Helical" evidence="1">
    <location>
        <begin position="117"/>
        <end position="139"/>
    </location>
</feature>
<organism evidence="2 3">
    <name type="scientific">Lophiotrema nucula</name>
    <dbReference type="NCBI Taxonomy" id="690887"/>
    <lineage>
        <taxon>Eukaryota</taxon>
        <taxon>Fungi</taxon>
        <taxon>Dikarya</taxon>
        <taxon>Ascomycota</taxon>
        <taxon>Pezizomycotina</taxon>
        <taxon>Dothideomycetes</taxon>
        <taxon>Pleosporomycetidae</taxon>
        <taxon>Pleosporales</taxon>
        <taxon>Lophiotremataceae</taxon>
        <taxon>Lophiotrema</taxon>
    </lineage>
</organism>
<dbReference type="Proteomes" id="UP000799770">
    <property type="component" value="Unassembled WGS sequence"/>
</dbReference>
<keyword evidence="3" id="KW-1185">Reference proteome</keyword>